<evidence type="ECO:0000313" key="6">
    <source>
        <dbReference type="Proteomes" id="UP000886808"/>
    </source>
</evidence>
<dbReference type="InterPro" id="IPR022029">
    <property type="entry name" value="YoaR-like_PG-bd"/>
</dbReference>
<keyword evidence="3" id="KW-0812">Transmembrane</keyword>
<dbReference type="Proteomes" id="UP000886808">
    <property type="component" value="Unassembled WGS sequence"/>
</dbReference>
<feature type="region of interest" description="Disordered" evidence="2">
    <location>
        <begin position="53"/>
        <end position="100"/>
    </location>
</feature>
<proteinExistence type="predicted"/>
<evidence type="ECO:0000259" key="4">
    <source>
        <dbReference type="PROSITE" id="PS51109"/>
    </source>
</evidence>
<dbReference type="PANTHER" id="PTHR35788">
    <property type="entry name" value="EXPORTED PROTEIN-RELATED"/>
    <property type="match status" value="1"/>
</dbReference>
<feature type="region of interest" description="Disordered" evidence="2">
    <location>
        <begin position="1"/>
        <end position="40"/>
    </location>
</feature>
<feature type="domain" description="G5" evidence="4">
    <location>
        <begin position="524"/>
        <end position="602"/>
    </location>
</feature>
<dbReference type="PANTHER" id="PTHR35788:SF1">
    <property type="entry name" value="EXPORTED PROTEIN"/>
    <property type="match status" value="1"/>
</dbReference>
<accession>A0A9D1PJC8</accession>
<feature type="transmembrane region" description="Helical" evidence="3">
    <location>
        <begin position="104"/>
        <end position="125"/>
    </location>
</feature>
<dbReference type="PROSITE" id="PS51109">
    <property type="entry name" value="G5"/>
    <property type="match status" value="1"/>
</dbReference>
<feature type="compositionally biased region" description="Low complexity" evidence="2">
    <location>
        <begin position="603"/>
        <end position="634"/>
    </location>
</feature>
<evidence type="ECO:0000313" key="5">
    <source>
        <dbReference type="EMBL" id="HIV62589.1"/>
    </source>
</evidence>
<evidence type="ECO:0000256" key="3">
    <source>
        <dbReference type="SAM" id="Phobius"/>
    </source>
</evidence>
<dbReference type="Pfam" id="PF07501">
    <property type="entry name" value="G5"/>
    <property type="match status" value="1"/>
</dbReference>
<dbReference type="InterPro" id="IPR007391">
    <property type="entry name" value="Vancomycin_resist_VanW"/>
</dbReference>
<dbReference type="SMART" id="SM01208">
    <property type="entry name" value="G5"/>
    <property type="match status" value="1"/>
</dbReference>
<name>A0A9D1PJC8_9FIRM</name>
<dbReference type="Pfam" id="PF04294">
    <property type="entry name" value="VanW"/>
    <property type="match status" value="1"/>
</dbReference>
<dbReference type="InterPro" id="IPR011098">
    <property type="entry name" value="G5_dom"/>
</dbReference>
<protein>
    <submittedName>
        <fullName evidence="5">VanW family protein</fullName>
    </submittedName>
</protein>
<evidence type="ECO:0000256" key="1">
    <source>
        <dbReference type="ARBA" id="ARBA00022729"/>
    </source>
</evidence>
<dbReference type="Pfam" id="PF12229">
    <property type="entry name" value="PG_binding_4"/>
    <property type="match status" value="1"/>
</dbReference>
<dbReference type="AlphaFoldDB" id="A0A9D1PJC8"/>
<gene>
    <name evidence="5" type="ORF">H9746_07095</name>
</gene>
<organism evidence="5 6">
    <name type="scientific">Candidatus Butyricicoccus avistercoris</name>
    <dbReference type="NCBI Taxonomy" id="2838518"/>
    <lineage>
        <taxon>Bacteria</taxon>
        <taxon>Bacillati</taxon>
        <taxon>Bacillota</taxon>
        <taxon>Clostridia</taxon>
        <taxon>Eubacteriales</taxon>
        <taxon>Butyricicoccaceae</taxon>
        <taxon>Butyricicoccus</taxon>
    </lineage>
</organism>
<feature type="compositionally biased region" description="Basic and acidic residues" evidence="2">
    <location>
        <begin position="56"/>
        <end position="67"/>
    </location>
</feature>
<comment type="caution">
    <text evidence="5">The sequence shown here is derived from an EMBL/GenBank/DDBJ whole genome shotgun (WGS) entry which is preliminary data.</text>
</comment>
<dbReference type="EMBL" id="DXIE01000038">
    <property type="protein sequence ID" value="HIV62589.1"/>
    <property type="molecule type" value="Genomic_DNA"/>
</dbReference>
<sequence length="634" mass="68593">MTQKNYSALGHTGNSALDAMLKSRTEPAKPEYAPTNNKKDIVSEISNNIAVNDEAEFPKYEPEHKSDASIAKKSNKPAKKTTKTSKAKQPKQAKKTKNGNGKKIAIGLGSVVAALCLLTVGYTYLYPNIHFGVNAGVIEIGGMSVADAQKQIEKSNVLNNASLPIKIYQTEYKISVPEVANGLDSENSAKDAYEFTRTGGFFTRIGNTVGALFGLNESKLSVDVNNEALKTKLDEISSEAITEPVDPFWTVEGDYLVVDKGSVGVSFDTNKLYTEVENRIKTMNFSTLDVEVTTKEQNPIDVQYIYDNAQTQAKNATVDKTDGTTILPSVDGVKFDLEKAKEVIGDGSEQTYKIPIERTPAAVSADQLARVLFRDTLASTSTKLNASNKSRTNNVRLASQFINGTILNPGDEFSYNGVVGERTVSRGFQTAGAYSNGQVIEDVGGGVCQPSSTLYMAVLRADLEVTERHNHSLTVSYTPLGEDATVSWGGPDFKFKNNTDYPVKILAWQEGSSMSVKILGTKTTDKVVETKTEIVETLDYKTVEKTDSSLSAGQRETSQSGITGYKTVTYKIITENGQTTTVKANNSSYKSRDKIVLVGPAATPQTSESTTTSTTTDTTTTTPTTENTDSETAQ</sequence>
<feature type="region of interest" description="Disordered" evidence="2">
    <location>
        <begin position="598"/>
        <end position="634"/>
    </location>
</feature>
<keyword evidence="3" id="KW-0472">Membrane</keyword>
<reference evidence="5" key="2">
    <citation type="submission" date="2021-04" db="EMBL/GenBank/DDBJ databases">
        <authorList>
            <person name="Gilroy R."/>
        </authorList>
    </citation>
    <scope>NUCLEOTIDE SEQUENCE</scope>
    <source>
        <strain evidence="5">CHK193-4272</strain>
    </source>
</reference>
<feature type="compositionally biased region" description="Basic residues" evidence="2">
    <location>
        <begin position="73"/>
        <end position="97"/>
    </location>
</feature>
<keyword evidence="3" id="KW-1133">Transmembrane helix</keyword>
<dbReference type="Gene3D" id="2.20.230.10">
    <property type="entry name" value="Resuscitation-promoting factor rpfb"/>
    <property type="match status" value="1"/>
</dbReference>
<evidence type="ECO:0000256" key="2">
    <source>
        <dbReference type="SAM" id="MobiDB-lite"/>
    </source>
</evidence>
<dbReference type="InterPro" id="IPR052913">
    <property type="entry name" value="Glycopeptide_resist_protein"/>
</dbReference>
<reference evidence="5" key="1">
    <citation type="journal article" date="2021" name="PeerJ">
        <title>Extensive microbial diversity within the chicken gut microbiome revealed by metagenomics and culture.</title>
        <authorList>
            <person name="Gilroy R."/>
            <person name="Ravi A."/>
            <person name="Getino M."/>
            <person name="Pursley I."/>
            <person name="Horton D.L."/>
            <person name="Alikhan N.F."/>
            <person name="Baker D."/>
            <person name="Gharbi K."/>
            <person name="Hall N."/>
            <person name="Watson M."/>
            <person name="Adriaenssens E.M."/>
            <person name="Foster-Nyarko E."/>
            <person name="Jarju S."/>
            <person name="Secka A."/>
            <person name="Antonio M."/>
            <person name="Oren A."/>
            <person name="Chaudhuri R.R."/>
            <person name="La Ragione R."/>
            <person name="Hildebrand F."/>
            <person name="Pallen M.J."/>
        </authorList>
    </citation>
    <scope>NUCLEOTIDE SEQUENCE</scope>
    <source>
        <strain evidence="5">CHK193-4272</strain>
    </source>
</reference>
<keyword evidence="1" id="KW-0732">Signal</keyword>